<evidence type="ECO:0000256" key="2">
    <source>
        <dbReference type="ARBA" id="ARBA00005992"/>
    </source>
</evidence>
<dbReference type="InterPro" id="IPR050979">
    <property type="entry name" value="LD-transpeptidase"/>
</dbReference>
<evidence type="ECO:0000256" key="11">
    <source>
        <dbReference type="SAM" id="SignalP"/>
    </source>
</evidence>
<evidence type="ECO:0000259" key="12">
    <source>
        <dbReference type="PROSITE" id="PS52029"/>
    </source>
</evidence>
<dbReference type="PANTHER" id="PTHR30582">
    <property type="entry name" value="L,D-TRANSPEPTIDASE"/>
    <property type="match status" value="1"/>
</dbReference>
<keyword evidence="14" id="KW-1185">Reference proteome</keyword>
<dbReference type="InterPro" id="IPR005490">
    <property type="entry name" value="LD_TPept_cat_dom"/>
</dbReference>
<keyword evidence="4" id="KW-0808">Transferase</keyword>
<dbReference type="InterPro" id="IPR038063">
    <property type="entry name" value="Transpep_catalytic_dom"/>
</dbReference>
<dbReference type="Pfam" id="PF03734">
    <property type="entry name" value="YkuD"/>
    <property type="match status" value="1"/>
</dbReference>
<keyword evidence="8 9" id="KW-0961">Cell wall biogenesis/degradation</keyword>
<dbReference type="RefSeq" id="WP_213983957.1">
    <property type="nucleotide sequence ID" value="NZ_JAFMNX010000001.1"/>
</dbReference>
<evidence type="ECO:0000313" key="14">
    <source>
        <dbReference type="Proteomes" id="UP001297272"/>
    </source>
</evidence>
<evidence type="ECO:0000256" key="5">
    <source>
        <dbReference type="ARBA" id="ARBA00022801"/>
    </source>
</evidence>
<feature type="compositionally biased region" description="Low complexity" evidence="10">
    <location>
        <begin position="46"/>
        <end position="65"/>
    </location>
</feature>
<dbReference type="PROSITE" id="PS52029">
    <property type="entry name" value="LD_TPASE"/>
    <property type="match status" value="1"/>
</dbReference>
<evidence type="ECO:0000256" key="6">
    <source>
        <dbReference type="ARBA" id="ARBA00022960"/>
    </source>
</evidence>
<name>A0ABS5RTQ8_9HYPH</name>
<evidence type="ECO:0000256" key="10">
    <source>
        <dbReference type="SAM" id="MobiDB-lite"/>
    </source>
</evidence>
<dbReference type="CDD" id="cd16913">
    <property type="entry name" value="YkuD_like"/>
    <property type="match status" value="1"/>
</dbReference>
<feature type="region of interest" description="Disordered" evidence="10">
    <location>
        <begin position="46"/>
        <end position="86"/>
    </location>
</feature>
<keyword evidence="6 9" id="KW-0133">Cell shape</keyword>
<keyword evidence="11" id="KW-0732">Signal</keyword>
<comment type="pathway">
    <text evidence="1 9">Cell wall biogenesis; peptidoglycan biosynthesis.</text>
</comment>
<comment type="similarity">
    <text evidence="2">Belongs to the YkuD family.</text>
</comment>
<protein>
    <submittedName>
        <fullName evidence="13">L,D-transpeptidase</fullName>
    </submittedName>
</protein>
<keyword evidence="3" id="KW-0328">Glycosyltransferase</keyword>
<feature type="active site" description="Proton donor/acceptor" evidence="9">
    <location>
        <position position="279"/>
    </location>
</feature>
<evidence type="ECO:0000313" key="13">
    <source>
        <dbReference type="EMBL" id="MBS9720430.1"/>
    </source>
</evidence>
<comment type="caution">
    <text evidence="13">The sequence shown here is derived from an EMBL/GenBank/DDBJ whole genome shotgun (WGS) entry which is preliminary data.</text>
</comment>
<keyword evidence="5" id="KW-0378">Hydrolase</keyword>
<feature type="active site" description="Nucleophile" evidence="9">
    <location>
        <position position="295"/>
    </location>
</feature>
<dbReference type="SUPFAM" id="SSF141523">
    <property type="entry name" value="L,D-transpeptidase catalytic domain-like"/>
    <property type="match status" value="1"/>
</dbReference>
<proteinExistence type="inferred from homology"/>
<organism evidence="13 14">
    <name type="scientific">Tianweitania aestuarii</name>
    <dbReference type="NCBI Taxonomy" id="2814886"/>
    <lineage>
        <taxon>Bacteria</taxon>
        <taxon>Pseudomonadati</taxon>
        <taxon>Pseudomonadota</taxon>
        <taxon>Alphaproteobacteria</taxon>
        <taxon>Hyphomicrobiales</taxon>
        <taxon>Phyllobacteriaceae</taxon>
        <taxon>Tianweitania</taxon>
    </lineage>
</organism>
<feature type="signal peptide" evidence="11">
    <location>
        <begin position="1"/>
        <end position="23"/>
    </location>
</feature>
<evidence type="ECO:0000256" key="1">
    <source>
        <dbReference type="ARBA" id="ARBA00004752"/>
    </source>
</evidence>
<dbReference type="Proteomes" id="UP001297272">
    <property type="component" value="Unassembled WGS sequence"/>
</dbReference>
<feature type="chain" id="PRO_5045482048" evidence="11">
    <location>
        <begin position="24"/>
        <end position="319"/>
    </location>
</feature>
<accession>A0ABS5RTQ8</accession>
<dbReference type="EMBL" id="JAFMNX010000001">
    <property type="protein sequence ID" value="MBS9720430.1"/>
    <property type="molecule type" value="Genomic_DNA"/>
</dbReference>
<feature type="domain" description="L,D-TPase catalytic" evidence="12">
    <location>
        <begin position="182"/>
        <end position="319"/>
    </location>
</feature>
<evidence type="ECO:0000256" key="3">
    <source>
        <dbReference type="ARBA" id="ARBA00022676"/>
    </source>
</evidence>
<keyword evidence="7 9" id="KW-0573">Peptidoglycan synthesis</keyword>
<sequence>MLLRNLVVAGLCSAVVFVSPAYAGGDRVFDFAGMYQRKLDAQTVTTGATTKPNAAPAKGAAAKTKSAADARKTASRSAQQGKTVTQAKQVTRTVAMPQMVQPVSTMPTVDVAVEGNNGELRSVQRPQGGFFKTIFGEDAPPRYLPETQTLDSKLAARAAAKPFKVKPEFEPQTVAFSGYDKGTVVIDTSARRLYLVESRDTARRYAIAVGKEGLAFKGTGTVGDKQEWPRWFPTKDMQAREPKKYGQYKDGMNGGPNNPLGARAIYLYQGKTDTHIRIHGTTQPESIGSASSNGCFRMINEHVMELYQRVPMGAQIVVL</sequence>
<evidence type="ECO:0000256" key="9">
    <source>
        <dbReference type="PROSITE-ProRule" id="PRU01373"/>
    </source>
</evidence>
<dbReference type="PANTHER" id="PTHR30582:SF24">
    <property type="entry name" value="L,D-TRANSPEPTIDASE ERFK_SRFK-RELATED"/>
    <property type="match status" value="1"/>
</dbReference>
<gene>
    <name evidence="13" type="ORF">JYU29_07000</name>
</gene>
<reference evidence="13 14" key="1">
    <citation type="submission" date="2021-03" db="EMBL/GenBank/DDBJ databases">
        <title>Tianweitania aestuarii sp. nov., isolated from a tidal flat.</title>
        <authorList>
            <person name="Park S."/>
            <person name="Yoon J.-H."/>
        </authorList>
    </citation>
    <scope>NUCLEOTIDE SEQUENCE [LARGE SCALE GENOMIC DNA]</scope>
    <source>
        <strain evidence="13 14">BSSL-BM11</strain>
    </source>
</reference>
<evidence type="ECO:0000256" key="4">
    <source>
        <dbReference type="ARBA" id="ARBA00022679"/>
    </source>
</evidence>
<dbReference type="Gene3D" id="2.40.440.10">
    <property type="entry name" value="L,D-transpeptidase catalytic domain-like"/>
    <property type="match status" value="1"/>
</dbReference>
<evidence type="ECO:0000256" key="7">
    <source>
        <dbReference type="ARBA" id="ARBA00022984"/>
    </source>
</evidence>
<evidence type="ECO:0000256" key="8">
    <source>
        <dbReference type="ARBA" id="ARBA00023316"/>
    </source>
</evidence>